<comment type="caution">
    <text evidence="3">The sequence shown here is derived from an EMBL/GenBank/DDBJ whole genome shotgun (WGS) entry which is preliminary data.</text>
</comment>
<organism evidence="3 4">
    <name type="scientific">Puia dinghuensis</name>
    <dbReference type="NCBI Taxonomy" id="1792502"/>
    <lineage>
        <taxon>Bacteria</taxon>
        <taxon>Pseudomonadati</taxon>
        <taxon>Bacteroidota</taxon>
        <taxon>Chitinophagia</taxon>
        <taxon>Chitinophagales</taxon>
        <taxon>Chitinophagaceae</taxon>
        <taxon>Puia</taxon>
    </lineage>
</organism>
<proteinExistence type="predicted"/>
<sequence length="346" mass="38040">MDPHASYDDLSFQLIVSALQGELSPEEDLRFRQWLDSSAANREMYEKLARIWKEGMGDYTLYTQADENQAWGALRLKMDAKHQEAAPTPSAEARVISTTPGRRVISIRRWTAAAAVLILTAGAGWWYFSQKSALSYETAAGEQKAISLPDGSTMVLQSQTRIEVAPGYNTTGRTVILVSGKAHFDVAHQQQRPFRVDMDAASVQDIGTSFTIEKTADSIAVSVSDGRIAFLAKKTGGSREIPAGGSICLYTGVQRNGEIRETSPTIPIADSLRFDNAPLSEILAALEKHSGKQIRLTDMQFAQKRLTVHLDGESLENALQVICASLNLEYTIKDGAYVLKKRDIAR</sequence>
<dbReference type="RefSeq" id="WP_188937186.1">
    <property type="nucleotide sequence ID" value="NZ_BMJC01000006.1"/>
</dbReference>
<dbReference type="InterPro" id="IPR012373">
    <property type="entry name" value="Ferrdict_sens_TM"/>
</dbReference>
<dbReference type="Gene3D" id="3.55.50.30">
    <property type="match status" value="1"/>
</dbReference>
<evidence type="ECO:0000313" key="3">
    <source>
        <dbReference type="EMBL" id="GGB21107.1"/>
    </source>
</evidence>
<gene>
    <name evidence="3" type="ORF">GCM10011511_51080</name>
</gene>
<feature type="domain" description="Protein FecR C-terminal" evidence="2">
    <location>
        <begin position="272"/>
        <end position="336"/>
    </location>
</feature>
<dbReference type="Pfam" id="PF16344">
    <property type="entry name" value="FecR_C"/>
    <property type="match status" value="1"/>
</dbReference>
<dbReference type="Proteomes" id="UP000607559">
    <property type="component" value="Unassembled WGS sequence"/>
</dbReference>
<dbReference type="Pfam" id="PF04773">
    <property type="entry name" value="FecR"/>
    <property type="match status" value="1"/>
</dbReference>
<dbReference type="PIRSF" id="PIRSF018266">
    <property type="entry name" value="FecR"/>
    <property type="match status" value="1"/>
</dbReference>
<dbReference type="PANTHER" id="PTHR30273:SF2">
    <property type="entry name" value="PROTEIN FECR"/>
    <property type="match status" value="1"/>
</dbReference>
<evidence type="ECO:0000313" key="4">
    <source>
        <dbReference type="Proteomes" id="UP000607559"/>
    </source>
</evidence>
<dbReference type="EMBL" id="BMJC01000006">
    <property type="protein sequence ID" value="GGB21107.1"/>
    <property type="molecule type" value="Genomic_DNA"/>
</dbReference>
<keyword evidence="4" id="KW-1185">Reference proteome</keyword>
<evidence type="ECO:0000259" key="1">
    <source>
        <dbReference type="Pfam" id="PF04773"/>
    </source>
</evidence>
<accession>A0A8J2UI76</accession>
<dbReference type="GO" id="GO:0016989">
    <property type="term" value="F:sigma factor antagonist activity"/>
    <property type="evidence" value="ECO:0007669"/>
    <property type="project" value="TreeGrafter"/>
</dbReference>
<evidence type="ECO:0000259" key="2">
    <source>
        <dbReference type="Pfam" id="PF16344"/>
    </source>
</evidence>
<dbReference type="PANTHER" id="PTHR30273">
    <property type="entry name" value="PERIPLASMIC SIGNAL SENSOR AND SIGMA FACTOR ACTIVATOR FECR-RELATED"/>
    <property type="match status" value="1"/>
</dbReference>
<dbReference type="Gene3D" id="2.60.120.1440">
    <property type="match status" value="1"/>
</dbReference>
<reference evidence="3" key="2">
    <citation type="submission" date="2020-09" db="EMBL/GenBank/DDBJ databases">
        <authorList>
            <person name="Sun Q."/>
            <person name="Zhou Y."/>
        </authorList>
    </citation>
    <scope>NUCLEOTIDE SEQUENCE</scope>
    <source>
        <strain evidence="3">CGMCC 1.15448</strain>
    </source>
</reference>
<feature type="domain" description="FecR protein" evidence="1">
    <location>
        <begin position="136"/>
        <end position="228"/>
    </location>
</feature>
<dbReference type="AlphaFoldDB" id="A0A8J2UI76"/>
<dbReference type="InterPro" id="IPR032508">
    <property type="entry name" value="FecR_C"/>
</dbReference>
<reference evidence="3" key="1">
    <citation type="journal article" date="2014" name="Int. J. Syst. Evol. Microbiol.">
        <title>Complete genome sequence of Corynebacterium casei LMG S-19264T (=DSM 44701T), isolated from a smear-ripened cheese.</title>
        <authorList>
            <consortium name="US DOE Joint Genome Institute (JGI-PGF)"/>
            <person name="Walter F."/>
            <person name="Albersmeier A."/>
            <person name="Kalinowski J."/>
            <person name="Ruckert C."/>
        </authorList>
    </citation>
    <scope>NUCLEOTIDE SEQUENCE</scope>
    <source>
        <strain evidence="3">CGMCC 1.15448</strain>
    </source>
</reference>
<protein>
    <submittedName>
        <fullName evidence="3">Sensor</fullName>
    </submittedName>
</protein>
<dbReference type="InterPro" id="IPR006860">
    <property type="entry name" value="FecR"/>
</dbReference>
<name>A0A8J2UI76_9BACT</name>